<dbReference type="Pfam" id="PF00550">
    <property type="entry name" value="PP-binding"/>
    <property type="match status" value="1"/>
</dbReference>
<reference evidence="3" key="1">
    <citation type="journal article" date="2019" name="Int. J. Syst. Evol. Microbiol.">
        <title>The Global Catalogue of Microorganisms (GCM) 10K type strain sequencing project: providing services to taxonomists for standard genome sequencing and annotation.</title>
        <authorList>
            <consortium name="The Broad Institute Genomics Platform"/>
            <consortium name="The Broad Institute Genome Sequencing Center for Infectious Disease"/>
            <person name="Wu L."/>
            <person name="Ma J."/>
        </authorList>
    </citation>
    <scope>NUCLEOTIDE SEQUENCE [LARGE SCALE GENOMIC DNA]</scope>
    <source>
        <strain evidence="3">JCM 15478</strain>
    </source>
</reference>
<accession>A0ABP5HT35</accession>
<dbReference type="InterPro" id="IPR036736">
    <property type="entry name" value="ACP-like_sf"/>
</dbReference>
<comment type="caution">
    <text evidence="2">The sequence shown here is derived from an EMBL/GenBank/DDBJ whole genome shotgun (WGS) entry which is preliminary data.</text>
</comment>
<evidence type="ECO:0000313" key="2">
    <source>
        <dbReference type="EMBL" id="GAA2086123.1"/>
    </source>
</evidence>
<dbReference type="Proteomes" id="UP001500016">
    <property type="component" value="Unassembled WGS sequence"/>
</dbReference>
<feature type="domain" description="Carrier" evidence="1">
    <location>
        <begin position="2"/>
        <end position="82"/>
    </location>
</feature>
<protein>
    <recommendedName>
        <fullName evidence="1">Carrier domain-containing protein</fullName>
    </recommendedName>
</protein>
<dbReference type="RefSeq" id="WP_344531371.1">
    <property type="nucleotide sequence ID" value="NZ_BAAAPE010000013.1"/>
</dbReference>
<keyword evidence="3" id="KW-1185">Reference proteome</keyword>
<proteinExistence type="predicted"/>
<name>A0ABP5HT35_9ACTN</name>
<dbReference type="PROSITE" id="PS50075">
    <property type="entry name" value="CARRIER"/>
    <property type="match status" value="1"/>
</dbReference>
<evidence type="ECO:0000313" key="3">
    <source>
        <dbReference type="Proteomes" id="UP001500016"/>
    </source>
</evidence>
<dbReference type="InterPro" id="IPR009081">
    <property type="entry name" value="PP-bd_ACP"/>
</dbReference>
<dbReference type="EMBL" id="BAAAPE010000013">
    <property type="protein sequence ID" value="GAA2086123.1"/>
    <property type="molecule type" value="Genomic_DNA"/>
</dbReference>
<gene>
    <name evidence="2" type="ORF">GCM10009801_48330</name>
</gene>
<sequence length="89" mass="9653">MALTALTRARLRADVADALGEDPADIPEDENLVDYGLDSVRLMSLLQRWRRDHADQAGEVAYADLAEEPALERWAVLLGVPGAPGVPES</sequence>
<dbReference type="SUPFAM" id="SSF47336">
    <property type="entry name" value="ACP-like"/>
    <property type="match status" value="1"/>
</dbReference>
<organism evidence="2 3">
    <name type="scientific">Streptomyces albiaxialis</name>
    <dbReference type="NCBI Taxonomy" id="329523"/>
    <lineage>
        <taxon>Bacteria</taxon>
        <taxon>Bacillati</taxon>
        <taxon>Actinomycetota</taxon>
        <taxon>Actinomycetes</taxon>
        <taxon>Kitasatosporales</taxon>
        <taxon>Streptomycetaceae</taxon>
        <taxon>Streptomyces</taxon>
    </lineage>
</organism>
<dbReference type="Gene3D" id="1.10.1200.10">
    <property type="entry name" value="ACP-like"/>
    <property type="match status" value="1"/>
</dbReference>
<evidence type="ECO:0000259" key="1">
    <source>
        <dbReference type="PROSITE" id="PS50075"/>
    </source>
</evidence>